<protein>
    <submittedName>
        <fullName evidence="2">Uncharacterized protein</fullName>
    </submittedName>
</protein>
<evidence type="ECO:0000313" key="3">
    <source>
        <dbReference type="Proteomes" id="UP001367508"/>
    </source>
</evidence>
<comment type="caution">
    <text evidence="2">The sequence shown here is derived from an EMBL/GenBank/DDBJ whole genome shotgun (WGS) entry which is preliminary data.</text>
</comment>
<evidence type="ECO:0000313" key="2">
    <source>
        <dbReference type="EMBL" id="KAK7360810.1"/>
    </source>
</evidence>
<name>A0AAN9MTP0_CANGL</name>
<gene>
    <name evidence="2" type="ORF">VNO77_02825</name>
</gene>
<dbReference type="AlphaFoldDB" id="A0AAN9MTP0"/>
<proteinExistence type="predicted"/>
<organism evidence="2 3">
    <name type="scientific">Canavalia gladiata</name>
    <name type="common">Sword bean</name>
    <name type="synonym">Dolichos gladiatus</name>
    <dbReference type="NCBI Taxonomy" id="3824"/>
    <lineage>
        <taxon>Eukaryota</taxon>
        <taxon>Viridiplantae</taxon>
        <taxon>Streptophyta</taxon>
        <taxon>Embryophyta</taxon>
        <taxon>Tracheophyta</taxon>
        <taxon>Spermatophyta</taxon>
        <taxon>Magnoliopsida</taxon>
        <taxon>eudicotyledons</taxon>
        <taxon>Gunneridae</taxon>
        <taxon>Pentapetalae</taxon>
        <taxon>rosids</taxon>
        <taxon>fabids</taxon>
        <taxon>Fabales</taxon>
        <taxon>Fabaceae</taxon>
        <taxon>Papilionoideae</taxon>
        <taxon>50 kb inversion clade</taxon>
        <taxon>NPAAA clade</taxon>
        <taxon>indigoferoid/millettioid clade</taxon>
        <taxon>Phaseoleae</taxon>
        <taxon>Canavalia</taxon>
    </lineage>
</organism>
<dbReference type="EMBL" id="JAYMYQ010000001">
    <property type="protein sequence ID" value="KAK7360810.1"/>
    <property type="molecule type" value="Genomic_DNA"/>
</dbReference>
<sequence length="177" mass="19611">MESSVIRLVAYAHQNCPWETGPKALTEHETSPVKRCGQIIRRPGCKDWCLCQTRAESHMSSLMQSLRMFSRFRNLGSKLGDQPSEAGPKLVEIQLGALEAQPSTWPGGRCATYCSPETSLQIPPATIHFKVLESQHSKTKPNQILGLSYFSLGRASTNEPNHSISNEPSKPPLLCEH</sequence>
<accession>A0AAN9MTP0</accession>
<feature type="compositionally biased region" description="Polar residues" evidence="1">
    <location>
        <begin position="157"/>
        <end position="168"/>
    </location>
</feature>
<reference evidence="2 3" key="1">
    <citation type="submission" date="2024-01" db="EMBL/GenBank/DDBJ databases">
        <title>The genomes of 5 underutilized Papilionoideae crops provide insights into root nodulation and disease resistanc.</title>
        <authorList>
            <person name="Jiang F."/>
        </authorList>
    </citation>
    <scope>NUCLEOTIDE SEQUENCE [LARGE SCALE GENOMIC DNA]</scope>
    <source>
        <strain evidence="2">LVBAO_FW01</strain>
        <tissue evidence="2">Leaves</tissue>
    </source>
</reference>
<feature type="region of interest" description="Disordered" evidence="1">
    <location>
        <begin position="157"/>
        <end position="177"/>
    </location>
</feature>
<dbReference type="Proteomes" id="UP001367508">
    <property type="component" value="Unassembled WGS sequence"/>
</dbReference>
<evidence type="ECO:0000256" key="1">
    <source>
        <dbReference type="SAM" id="MobiDB-lite"/>
    </source>
</evidence>
<keyword evidence="3" id="KW-1185">Reference proteome</keyword>